<dbReference type="EMBL" id="NPOA01000010">
    <property type="protein sequence ID" value="PAV28883.1"/>
    <property type="molecule type" value="Genomic_DNA"/>
</dbReference>
<feature type="coiled-coil region" evidence="1">
    <location>
        <begin position="26"/>
        <end position="60"/>
    </location>
</feature>
<dbReference type="Proteomes" id="UP000218887">
    <property type="component" value="Unassembled WGS sequence"/>
</dbReference>
<sequence>MYKDLNGQLVQIKGKMSKKKKWETQLTDYRVELSGIEDTITELEGQLTEEMKDVKKLEGIGLTSLFQTFFGEKEEKLRKEKQEVVGVQLQLKEAGKTKKEINESIMELENKLQDVVTIESEYQNILAVKEEMIHASNSASARELYDLSEKEGDIQAYITELNEAINAGETVKYALANAVTSLESASGWGTFDMFGGGMISGAIKHSHIDEATAYIHQAQTKMRSFQKELLDVNETAQLHVDISGLLKFADFFFDGILSDWMVQGRIQDSLEQARSQQSNIGRITSNLNVETGKKEADLAALEIERNALIERF</sequence>
<protein>
    <submittedName>
        <fullName evidence="2">Uncharacterized protein</fullName>
    </submittedName>
</protein>
<proteinExistence type="predicted"/>
<evidence type="ECO:0000313" key="3">
    <source>
        <dbReference type="Proteomes" id="UP000218887"/>
    </source>
</evidence>
<comment type="caution">
    <text evidence="2">The sequence shown here is derived from an EMBL/GenBank/DDBJ whole genome shotgun (WGS) entry which is preliminary data.</text>
</comment>
<dbReference type="AlphaFoldDB" id="A0A2A2ICS9"/>
<accession>A0A2A2ICS9</accession>
<keyword evidence="3" id="KW-1185">Reference proteome</keyword>
<dbReference type="OrthoDB" id="3540923at2"/>
<dbReference type="RefSeq" id="WP_095656323.1">
    <property type="nucleotide sequence ID" value="NZ_NPOA01000010.1"/>
</dbReference>
<evidence type="ECO:0000256" key="1">
    <source>
        <dbReference type="SAM" id="Coils"/>
    </source>
</evidence>
<name>A0A2A2ICS9_9BACI</name>
<gene>
    <name evidence="2" type="ORF">CIL05_14755</name>
</gene>
<reference evidence="2 3" key="1">
    <citation type="submission" date="2017-08" db="EMBL/GenBank/DDBJ databases">
        <title>Virgibacillus indicus sp. nov. and Virgibacillus profoundi sp. nov, two moderately halophilic bacteria isolated from marine sediment by using the Microfluidic Streak Plate.</title>
        <authorList>
            <person name="Xu B."/>
            <person name="Hu B."/>
            <person name="Wang J."/>
            <person name="Zhu Y."/>
            <person name="Huang L."/>
            <person name="Du W."/>
            <person name="Huang Y."/>
        </authorList>
    </citation>
    <scope>NUCLEOTIDE SEQUENCE [LARGE SCALE GENOMIC DNA]</scope>
    <source>
        <strain evidence="2 3">IO3-P3-H5</strain>
    </source>
</reference>
<organism evidence="2 3">
    <name type="scientific">Virgibacillus profundi</name>
    <dbReference type="NCBI Taxonomy" id="2024555"/>
    <lineage>
        <taxon>Bacteria</taxon>
        <taxon>Bacillati</taxon>
        <taxon>Bacillota</taxon>
        <taxon>Bacilli</taxon>
        <taxon>Bacillales</taxon>
        <taxon>Bacillaceae</taxon>
        <taxon>Virgibacillus</taxon>
    </lineage>
</organism>
<evidence type="ECO:0000313" key="2">
    <source>
        <dbReference type="EMBL" id="PAV28883.1"/>
    </source>
</evidence>
<keyword evidence="1" id="KW-0175">Coiled coil</keyword>
<feature type="coiled-coil region" evidence="1">
    <location>
        <begin position="208"/>
        <end position="235"/>
    </location>
</feature>
<feature type="coiled-coil region" evidence="1">
    <location>
        <begin position="91"/>
        <end position="118"/>
    </location>
</feature>